<dbReference type="AlphaFoldDB" id="A0A420HZE0"/>
<reference evidence="7 8" key="1">
    <citation type="journal article" date="2018" name="BMC Genomics">
        <title>Comparative genome analyses reveal sequence features reflecting distinct modes of host-adaptation between dicot and monocot powdery mildew.</title>
        <authorList>
            <person name="Wu Y."/>
            <person name="Ma X."/>
            <person name="Pan Z."/>
            <person name="Kale S.D."/>
            <person name="Song Y."/>
            <person name="King H."/>
            <person name="Zhang Q."/>
            <person name="Presley C."/>
            <person name="Deng X."/>
            <person name="Wei C.I."/>
            <person name="Xiao S."/>
        </authorList>
    </citation>
    <scope>NUCLEOTIDE SEQUENCE [LARGE SCALE GENOMIC DNA]</scope>
    <source>
        <strain evidence="7">UMSG2</strain>
    </source>
</reference>
<keyword evidence="8" id="KW-1185">Reference proteome</keyword>
<evidence type="ECO:0000256" key="6">
    <source>
        <dbReference type="SAM" id="Phobius"/>
    </source>
</evidence>
<dbReference type="InterPro" id="IPR038213">
    <property type="entry name" value="IFI6/IFI27-like_sf"/>
</dbReference>
<evidence type="ECO:0000256" key="5">
    <source>
        <dbReference type="ARBA" id="ARBA00023136"/>
    </source>
</evidence>
<sequence length="182" mass="19565">MDMAVTNNAKGNANQDFDDQMGKFIGHHLWHAQDRIGKAAHKLGMFNHLAGNLFGKIAHEVTNKIGKAAYDIGKAAHEIRVNLGKTAEKVGKVIHIIGTTLLPFYQGIPRKILRVALITLCTAIGSFVLVFLIYFILSLLGWASVGITAGSVAALWQSTMGGFISAGGLFAFLQSVSMGAWL</sequence>
<comment type="caution">
    <text evidence="7">The sequence shown here is derived from an EMBL/GenBank/DDBJ whole genome shotgun (WGS) entry which is preliminary data.</text>
</comment>
<evidence type="ECO:0000256" key="1">
    <source>
        <dbReference type="ARBA" id="ARBA00004141"/>
    </source>
</evidence>
<dbReference type="Proteomes" id="UP000286134">
    <property type="component" value="Unassembled WGS sequence"/>
</dbReference>
<comment type="subcellular location">
    <subcellularLocation>
        <location evidence="1">Membrane</location>
        <topology evidence="1">Multi-pass membrane protein</topology>
    </subcellularLocation>
</comment>
<dbReference type="GO" id="GO:0016020">
    <property type="term" value="C:membrane"/>
    <property type="evidence" value="ECO:0007669"/>
    <property type="project" value="UniProtKB-SubCell"/>
</dbReference>
<evidence type="ECO:0000313" key="7">
    <source>
        <dbReference type="EMBL" id="RKF62799.1"/>
    </source>
</evidence>
<dbReference type="InterPro" id="IPR009311">
    <property type="entry name" value="IFI6/IFI27-like"/>
</dbReference>
<name>A0A420HZE0_9PEZI</name>
<feature type="transmembrane region" description="Helical" evidence="6">
    <location>
        <begin position="154"/>
        <end position="173"/>
    </location>
</feature>
<dbReference type="Gene3D" id="6.10.110.10">
    <property type="match status" value="1"/>
</dbReference>
<keyword evidence="3 6" id="KW-0812">Transmembrane</keyword>
<proteinExistence type="inferred from homology"/>
<keyword evidence="4 6" id="KW-1133">Transmembrane helix</keyword>
<accession>A0A420HZE0</accession>
<evidence type="ECO:0000313" key="8">
    <source>
        <dbReference type="Proteomes" id="UP000286134"/>
    </source>
</evidence>
<dbReference type="PANTHER" id="PTHR16932:SF18">
    <property type="entry name" value="INTERFERON, ALPHA-INDUCIBLE PROTEIN 27-LIKE 2"/>
    <property type="match status" value="1"/>
</dbReference>
<dbReference type="OrthoDB" id="440424at2759"/>
<evidence type="ECO:0000256" key="2">
    <source>
        <dbReference type="ARBA" id="ARBA00007262"/>
    </source>
</evidence>
<dbReference type="PANTHER" id="PTHR16932">
    <property type="entry name" value="INTERFERON ALPHA-INDUCIBLE PROTEIN 27"/>
    <property type="match status" value="1"/>
</dbReference>
<comment type="similarity">
    <text evidence="2">Belongs to the IFI6/IFI27 family.</text>
</comment>
<gene>
    <name evidence="7" type="ORF">OnM2_030054</name>
</gene>
<dbReference type="Pfam" id="PF06140">
    <property type="entry name" value="Ifi-6-16"/>
    <property type="match status" value="1"/>
</dbReference>
<feature type="transmembrane region" description="Helical" evidence="6">
    <location>
        <begin position="115"/>
        <end position="142"/>
    </location>
</feature>
<keyword evidence="5 6" id="KW-0472">Membrane</keyword>
<evidence type="ECO:0000256" key="3">
    <source>
        <dbReference type="ARBA" id="ARBA00022692"/>
    </source>
</evidence>
<evidence type="ECO:0000256" key="4">
    <source>
        <dbReference type="ARBA" id="ARBA00022989"/>
    </source>
</evidence>
<protein>
    <submittedName>
        <fullName evidence="7">Uncharacterized protein</fullName>
    </submittedName>
</protein>
<organism evidence="7 8">
    <name type="scientific">Erysiphe neolycopersici</name>
    <dbReference type="NCBI Taxonomy" id="212602"/>
    <lineage>
        <taxon>Eukaryota</taxon>
        <taxon>Fungi</taxon>
        <taxon>Dikarya</taxon>
        <taxon>Ascomycota</taxon>
        <taxon>Pezizomycotina</taxon>
        <taxon>Leotiomycetes</taxon>
        <taxon>Erysiphales</taxon>
        <taxon>Erysiphaceae</taxon>
        <taxon>Erysiphe</taxon>
    </lineage>
</organism>
<dbReference type="EMBL" id="MCFK01003054">
    <property type="protein sequence ID" value="RKF62799.1"/>
    <property type="molecule type" value="Genomic_DNA"/>
</dbReference>